<keyword evidence="7" id="KW-1185">Reference proteome</keyword>
<dbReference type="CDD" id="cd03141">
    <property type="entry name" value="GATase1_Hsp31_like"/>
    <property type="match status" value="1"/>
</dbReference>
<comment type="caution">
    <text evidence="6">The sequence shown here is derived from an EMBL/GenBank/DDBJ whole genome shotgun (WGS) entry which is preliminary data.</text>
</comment>
<evidence type="ECO:0000256" key="3">
    <source>
        <dbReference type="ARBA" id="ARBA00038493"/>
    </source>
</evidence>
<keyword evidence="4" id="KW-0812">Transmembrane</keyword>
<comment type="similarity">
    <text evidence="3">Belongs to the peptidase C56 family. HSP31-like subfamily.</text>
</comment>
<protein>
    <recommendedName>
        <fullName evidence="5">DJ-1/PfpI domain-containing protein</fullName>
    </recommendedName>
</protein>
<feature type="domain" description="DJ-1/PfpI" evidence="5">
    <location>
        <begin position="78"/>
        <end position="281"/>
    </location>
</feature>
<keyword evidence="2" id="KW-0456">Lyase</keyword>
<keyword evidence="4" id="KW-1133">Transmembrane helix</keyword>
<evidence type="ECO:0000313" key="7">
    <source>
        <dbReference type="Proteomes" id="UP001501682"/>
    </source>
</evidence>
<dbReference type="InterPro" id="IPR029062">
    <property type="entry name" value="Class_I_gatase-like"/>
</dbReference>
<sequence length="366" mass="40866">MFKKYKILKWLLTGLGFIIVFIIALGFYIASLLPQESTNISNSNASDIAYINDAMPSYRGKILAVVTSTDTMGLSGKATGFELTELARAYYVFKANGFDVDVASPLGGKPPMVLDDDDMGVFDYAFLNDSIPRRKLKHTIALQKVKSERYEAVYFVGGKGAMFDFPNNKHIQTLIQDFHKSNKVIGAVCHGPAALVNITLDNGESFLKNKQVSGFTNKEELLLIPDAKSIFPFLLQDKLTEQGAQFNEGITYLEKISHDNNLITGQNPWSVWALAEAMVKQIGYTPKARTITAEENAVKILYTYETQGINKAKALIKERIQKKQNISRSLFIDHSAIAVLTGKLNKFYDMLRLAAYTKEIEEHHTA</sequence>
<proteinExistence type="inferred from homology"/>
<name>A0ABP8CUN0_9FLAO</name>
<dbReference type="EMBL" id="BAABCB010000018">
    <property type="protein sequence ID" value="GAA4243443.1"/>
    <property type="molecule type" value="Genomic_DNA"/>
</dbReference>
<dbReference type="PANTHER" id="PTHR48094:SF11">
    <property type="entry name" value="GLUTATHIONE-INDEPENDENT GLYOXALASE HSP31-RELATED"/>
    <property type="match status" value="1"/>
</dbReference>
<dbReference type="SUPFAM" id="SSF52317">
    <property type="entry name" value="Class I glutamine amidotransferase-like"/>
    <property type="match status" value="1"/>
</dbReference>
<accession>A0ABP8CUN0</accession>
<dbReference type="InterPro" id="IPR002818">
    <property type="entry name" value="DJ-1/PfpI"/>
</dbReference>
<gene>
    <name evidence="6" type="ORF">GCM10022292_18030</name>
</gene>
<keyword evidence="4" id="KW-0472">Membrane</keyword>
<evidence type="ECO:0000259" key="5">
    <source>
        <dbReference type="Pfam" id="PF01965"/>
    </source>
</evidence>
<organism evidence="6 7">
    <name type="scientific">Winogradskyella damuponensis</name>
    <dbReference type="NCBI Taxonomy" id="943939"/>
    <lineage>
        <taxon>Bacteria</taxon>
        <taxon>Pseudomonadati</taxon>
        <taxon>Bacteroidota</taxon>
        <taxon>Flavobacteriia</taxon>
        <taxon>Flavobacteriales</taxon>
        <taxon>Flavobacteriaceae</taxon>
        <taxon>Winogradskyella</taxon>
    </lineage>
</organism>
<reference evidence="7" key="1">
    <citation type="journal article" date="2019" name="Int. J. Syst. Evol. Microbiol.">
        <title>The Global Catalogue of Microorganisms (GCM) 10K type strain sequencing project: providing services to taxonomists for standard genome sequencing and annotation.</title>
        <authorList>
            <consortium name="The Broad Institute Genomics Platform"/>
            <consortium name="The Broad Institute Genome Sequencing Center for Infectious Disease"/>
            <person name="Wu L."/>
            <person name="Ma J."/>
        </authorList>
    </citation>
    <scope>NUCLEOTIDE SEQUENCE [LARGE SCALE GENOMIC DNA]</scope>
    <source>
        <strain evidence="7">JCM 17633</strain>
    </source>
</reference>
<evidence type="ECO:0000256" key="1">
    <source>
        <dbReference type="ARBA" id="ARBA00023016"/>
    </source>
</evidence>
<keyword evidence="1" id="KW-0346">Stress response</keyword>
<feature type="transmembrane region" description="Helical" evidence="4">
    <location>
        <begin position="7"/>
        <end position="30"/>
    </location>
</feature>
<evidence type="ECO:0000256" key="2">
    <source>
        <dbReference type="ARBA" id="ARBA00023239"/>
    </source>
</evidence>
<dbReference type="InterPro" id="IPR050325">
    <property type="entry name" value="Prot/Nucl_acid_deglycase"/>
</dbReference>
<dbReference type="Gene3D" id="3.40.50.880">
    <property type="match status" value="1"/>
</dbReference>
<evidence type="ECO:0000313" key="6">
    <source>
        <dbReference type="EMBL" id="GAA4243443.1"/>
    </source>
</evidence>
<dbReference type="Proteomes" id="UP001501682">
    <property type="component" value="Unassembled WGS sequence"/>
</dbReference>
<dbReference type="RefSeq" id="WP_344714092.1">
    <property type="nucleotide sequence ID" value="NZ_BAABCB010000018.1"/>
</dbReference>
<dbReference type="PANTHER" id="PTHR48094">
    <property type="entry name" value="PROTEIN/NUCLEIC ACID DEGLYCASE DJ-1-RELATED"/>
    <property type="match status" value="1"/>
</dbReference>
<evidence type="ECO:0000256" key="4">
    <source>
        <dbReference type="SAM" id="Phobius"/>
    </source>
</evidence>
<dbReference type="Pfam" id="PF01965">
    <property type="entry name" value="DJ-1_PfpI"/>
    <property type="match status" value="1"/>
</dbReference>